<dbReference type="Gene3D" id="2.60.40.10">
    <property type="entry name" value="Immunoglobulins"/>
    <property type="match status" value="5"/>
</dbReference>
<dbReference type="PROSITE" id="PS50835">
    <property type="entry name" value="IG_LIKE"/>
    <property type="match status" value="4"/>
</dbReference>
<dbReference type="InterPro" id="IPR036116">
    <property type="entry name" value="FN3_sf"/>
</dbReference>
<evidence type="ECO:0000256" key="3">
    <source>
        <dbReference type="ARBA" id="ARBA00023319"/>
    </source>
</evidence>
<dbReference type="SMART" id="SM00409">
    <property type="entry name" value="IG"/>
    <property type="match status" value="3"/>
</dbReference>
<feature type="region of interest" description="Disordered" evidence="4">
    <location>
        <begin position="1031"/>
        <end position="1071"/>
    </location>
</feature>
<feature type="region of interest" description="Disordered" evidence="4">
    <location>
        <begin position="713"/>
        <end position="748"/>
    </location>
</feature>
<dbReference type="GO" id="GO:0005524">
    <property type="term" value="F:ATP binding"/>
    <property type="evidence" value="ECO:0007669"/>
    <property type="project" value="InterPro"/>
</dbReference>
<evidence type="ECO:0000313" key="9">
    <source>
        <dbReference type="WBParaSite" id="jg25933.2"/>
    </source>
</evidence>
<dbReference type="InterPro" id="IPR013783">
    <property type="entry name" value="Ig-like_fold"/>
</dbReference>
<dbReference type="SUPFAM" id="SSF49265">
    <property type="entry name" value="Fibronectin type III"/>
    <property type="match status" value="1"/>
</dbReference>
<feature type="compositionally biased region" description="Basic and acidic residues" evidence="4">
    <location>
        <begin position="1054"/>
        <end position="1070"/>
    </location>
</feature>
<dbReference type="SMART" id="SM00060">
    <property type="entry name" value="FN3"/>
    <property type="match status" value="2"/>
</dbReference>
<dbReference type="CDD" id="cd00096">
    <property type="entry name" value="Ig"/>
    <property type="match status" value="1"/>
</dbReference>
<reference evidence="9" key="1">
    <citation type="submission" date="2022-11" db="UniProtKB">
        <authorList>
            <consortium name="WormBaseParasite"/>
        </authorList>
    </citation>
    <scope>IDENTIFICATION</scope>
</reference>
<evidence type="ECO:0000259" key="6">
    <source>
        <dbReference type="PROSITE" id="PS50835"/>
    </source>
</evidence>
<dbReference type="CDD" id="cd00063">
    <property type="entry name" value="FN3"/>
    <property type="match status" value="1"/>
</dbReference>
<feature type="region of interest" description="Disordered" evidence="4">
    <location>
        <begin position="896"/>
        <end position="919"/>
    </location>
</feature>
<evidence type="ECO:0000259" key="7">
    <source>
        <dbReference type="PROSITE" id="PS50853"/>
    </source>
</evidence>
<accession>A0A915E1F3</accession>
<dbReference type="PROSITE" id="PS50011">
    <property type="entry name" value="PROTEIN_KINASE_DOM"/>
    <property type="match status" value="2"/>
</dbReference>
<dbReference type="WBParaSite" id="jg25933.2">
    <property type="protein sequence ID" value="jg25933.2"/>
    <property type="gene ID" value="jg25933"/>
</dbReference>
<keyword evidence="8" id="KW-1185">Reference proteome</keyword>
<dbReference type="Pfam" id="PF00041">
    <property type="entry name" value="fn3"/>
    <property type="match status" value="1"/>
</dbReference>
<dbReference type="InterPro" id="IPR003598">
    <property type="entry name" value="Ig_sub2"/>
</dbReference>
<dbReference type="SMART" id="SM00408">
    <property type="entry name" value="IGc2"/>
    <property type="match status" value="4"/>
</dbReference>
<dbReference type="InterPro" id="IPR036179">
    <property type="entry name" value="Ig-like_dom_sf"/>
</dbReference>
<protein>
    <submittedName>
        <fullName evidence="9">Ig-like domain-containing protein</fullName>
    </submittedName>
</protein>
<feature type="compositionally biased region" description="Acidic residues" evidence="4">
    <location>
        <begin position="1478"/>
        <end position="1493"/>
    </location>
</feature>
<organism evidence="8 9">
    <name type="scientific">Ditylenchus dipsaci</name>
    <dbReference type="NCBI Taxonomy" id="166011"/>
    <lineage>
        <taxon>Eukaryota</taxon>
        <taxon>Metazoa</taxon>
        <taxon>Ecdysozoa</taxon>
        <taxon>Nematoda</taxon>
        <taxon>Chromadorea</taxon>
        <taxon>Rhabditida</taxon>
        <taxon>Tylenchina</taxon>
        <taxon>Tylenchomorpha</taxon>
        <taxon>Sphaerularioidea</taxon>
        <taxon>Anguinidae</taxon>
        <taxon>Anguininae</taxon>
        <taxon>Ditylenchus</taxon>
    </lineage>
</organism>
<feature type="domain" description="Ig-like" evidence="6">
    <location>
        <begin position="1"/>
        <end position="56"/>
    </location>
</feature>
<dbReference type="GO" id="GO:0004672">
    <property type="term" value="F:protein kinase activity"/>
    <property type="evidence" value="ECO:0007669"/>
    <property type="project" value="InterPro"/>
</dbReference>
<feature type="compositionally biased region" description="Basic and acidic residues" evidence="4">
    <location>
        <begin position="1500"/>
        <end position="1511"/>
    </location>
</feature>
<evidence type="ECO:0000256" key="1">
    <source>
        <dbReference type="ARBA" id="ARBA00006692"/>
    </source>
</evidence>
<dbReference type="Gene3D" id="3.30.200.20">
    <property type="entry name" value="Phosphorylase Kinase, domain 1"/>
    <property type="match status" value="1"/>
</dbReference>
<feature type="compositionally biased region" description="Polar residues" evidence="4">
    <location>
        <begin position="713"/>
        <end position="724"/>
    </location>
</feature>
<dbReference type="PROSITE" id="PS50853">
    <property type="entry name" value="FN3"/>
    <property type="match status" value="1"/>
</dbReference>
<dbReference type="InterPro" id="IPR003599">
    <property type="entry name" value="Ig_sub"/>
</dbReference>
<dbReference type="InterPro" id="IPR007110">
    <property type="entry name" value="Ig-like_dom"/>
</dbReference>
<dbReference type="InterPro" id="IPR011009">
    <property type="entry name" value="Kinase-like_dom_sf"/>
</dbReference>
<dbReference type="SUPFAM" id="SSF48726">
    <property type="entry name" value="Immunoglobulin"/>
    <property type="match status" value="4"/>
</dbReference>
<feature type="domain" description="Ig-like" evidence="6">
    <location>
        <begin position="224"/>
        <end position="305"/>
    </location>
</feature>
<feature type="region of interest" description="Disordered" evidence="4">
    <location>
        <begin position="1461"/>
        <end position="1511"/>
    </location>
</feature>
<feature type="domain" description="Protein kinase" evidence="5">
    <location>
        <begin position="1526"/>
        <end position="1823"/>
    </location>
</feature>
<dbReference type="Pfam" id="PF00069">
    <property type="entry name" value="Pkinase"/>
    <property type="match status" value="2"/>
</dbReference>
<feature type="region of interest" description="Disordered" evidence="4">
    <location>
        <begin position="776"/>
        <end position="832"/>
    </location>
</feature>
<keyword evidence="2" id="KW-0677">Repeat</keyword>
<name>A0A915E1F3_9BILA</name>
<dbReference type="PANTHER" id="PTHR24347">
    <property type="entry name" value="SERINE/THREONINE-PROTEIN KINASE"/>
    <property type="match status" value="1"/>
</dbReference>
<feature type="domain" description="Protein kinase" evidence="5">
    <location>
        <begin position="431"/>
        <end position="692"/>
    </location>
</feature>
<keyword evidence="3" id="KW-0393">Immunoglobulin domain</keyword>
<feature type="compositionally biased region" description="Polar residues" evidence="4">
    <location>
        <begin position="898"/>
        <end position="917"/>
    </location>
</feature>
<dbReference type="FunFam" id="2.60.40.10:FF:000107">
    <property type="entry name" value="Myosin, light chain kinase a"/>
    <property type="match status" value="1"/>
</dbReference>
<feature type="domain" description="Fibronectin type-III" evidence="7">
    <location>
        <begin position="1342"/>
        <end position="1441"/>
    </location>
</feature>
<dbReference type="InterPro" id="IPR003961">
    <property type="entry name" value="FN3_dom"/>
</dbReference>
<feature type="domain" description="Ig-like" evidence="6">
    <location>
        <begin position="1235"/>
        <end position="1335"/>
    </location>
</feature>
<evidence type="ECO:0000259" key="5">
    <source>
        <dbReference type="PROSITE" id="PS50011"/>
    </source>
</evidence>
<dbReference type="Proteomes" id="UP000887574">
    <property type="component" value="Unplaced"/>
</dbReference>
<dbReference type="SUPFAM" id="SSF56112">
    <property type="entry name" value="Protein kinase-like (PK-like)"/>
    <property type="match status" value="2"/>
</dbReference>
<dbReference type="InterPro" id="IPR013098">
    <property type="entry name" value="Ig_I-set"/>
</dbReference>
<sequence>MPTIFDCLVVGHPPPDVDWYHNGKKIMPDTCLEDAGEYVAIARNTHGTASSSAILDVTVPFLDNIKFDGSFDVTPYLTEEYGFKKLNFKSLPTPPDYGPFIKEVTNHHLILSWIPTKRSPPRYPQVTYVIEIRNYLTRSGRCWSTMCLSQSAKVRAENIYGISDPSPASPPSKLMAPPPPVLDRNKKVIPLLDPYMERAMDLAYAEQYACTPWFAPGVQEKRYCAEKDTLSITLHYAGYPDPKPQWKFRGWDVDTSSHTSNIRTSTYGGSETTLTIMGFSKNNAGQYQCVATNQYGTAQQNINIEVATRPSFIQPLINRTFSSEHPLKLDVRIEGSPFPEIKWLKDWRPLVESSRIKFVHEGPYLCSLIIQDPMWRDSGIYSCMALNDAGQAVTSCTVTVEADGDYNDAILPRKKVLLDQRKIREIYEIAEEEEKKAAAGAPFRVIEKATGKIFLAQLKPLDENLPTTISISNILDHPALARLHQVVADQGLAVVIYENADKSLLDSLVAPTIQSADRQPADSNQDGSKRREQQVRIFLKQLLTALQYMHQRNMVHLDLRPEAILLQDDHLRLADFGQSRHLLRGKVNGNIKSTPEFVSPEIVQGKTVTQAADMWSAGALTFVLLAGVSPFLGDNDTETLDNVVKGNYSLEIPEMGDISPEAKDFLQHLLVLDPRKRMSVDEAEFKYRHNWLERRVFVQQTPSDQLTQLIEQPRVSSSQNQGCQTPPPPPLPDKPIDSRAPQIGGRKNPEFPAWLLAQLPPGVKPEDLIQWAQDPNRSVLPPGLVSGGPPPRSRSSSAERKRLQPQSKGETPSAVPKSQRPKQAEMQQLPQLPIQLIRGERRQIEEEIANRILSDISEENSIAGSMASADELADIHKQREELAKLLQTQLLNQKILRSRSSTPQNDATSETGTTTPLASPAFTIESTSNLDPSAQQFQYQDQKEPLGNQQIPIDAPLFLDSQLLESLGEAGLIERFLGSPLVSTGQKSAVSLSPGQLPKEHIMSAVIAARQAKENELEPVKKEKIGAIPEIPPFRGEKAKPAEQPKLPPGRAMMGKDKLRVEPPRGEDWKKKFKSPADMEYDMLMGEVNRIKSNLKADKAAMDELDKYRPKNFYKEENIESKPHDIDLDSYGWETNYQIGPDTLLLATKGAEFNARVRDYRRELWGDAAPYVYGGILGERNADITVRERRRFTDLVREDPNIAKSVANVVQDLQSKKQGALRRIQDEIRQLAPEPQNKSVDGKFGAIFRCRLKDVCFHDGVSAFELRCEAIGNPPPEITFFHHESALVEDGRHKVTRNGDIISLTILSPLPTDKGEYSCTAFNELGGDKCSCTVLYGDPPGRPSRPEVELSADTEVFVRWDPPERLATTLEGVIYRVECRPAGENDAFASWTVISNRVEDEAAVIKHLQPLGVYQFRVTAKNGFGWGEASITSRIIRTHPKGTPKLSLDSLQRETRFSVITMPQRSSRRGTGLTEIREESEEAGEIEEEETGDESASTDHTSDTDRKREINAKIELNSTEDPLKRFQLESELFRGQFSVVRLAVDSKSGRHCAAKIRATARASMGGSSDADNVLREYETLAEAQHDNVVRLVAAYNSNNFLLLFTERLYENVFDRFTYSDTYTEEQVCITIRQLASALHWIHFKGIAHLDVEPSNVMFASKRSWKVKLIDFGPRFQTLSKLGLPSQPQSPTKLQQIPARKPTPAHFNQFAEWTAPEVLLAKKSGSLAGLKTPATPPTSTQANTQTDMWGLGLITFCLLGGFHPFASDEDSEADVEENVLKQKCDPNLVPVQASEEALRFATWALKKDPHRRMRLRKPWLIAFLPVMQP</sequence>
<comment type="similarity">
    <text evidence="1">Belongs to the protein kinase superfamily. CAMK Ser/Thr protein kinase family.</text>
</comment>
<dbReference type="InterPro" id="IPR000719">
    <property type="entry name" value="Prot_kinase_dom"/>
</dbReference>
<proteinExistence type="inferred from homology"/>
<dbReference type="Gene3D" id="1.10.510.10">
    <property type="entry name" value="Transferase(Phosphotransferase) domain 1"/>
    <property type="match status" value="2"/>
</dbReference>
<evidence type="ECO:0000313" key="8">
    <source>
        <dbReference type="Proteomes" id="UP000887574"/>
    </source>
</evidence>
<evidence type="ECO:0000256" key="2">
    <source>
        <dbReference type="ARBA" id="ARBA00022737"/>
    </source>
</evidence>
<feature type="domain" description="Ig-like" evidence="6">
    <location>
        <begin position="310"/>
        <end position="399"/>
    </location>
</feature>
<dbReference type="Pfam" id="PF07679">
    <property type="entry name" value="I-set"/>
    <property type="match status" value="3"/>
</dbReference>
<evidence type="ECO:0000256" key="4">
    <source>
        <dbReference type="SAM" id="MobiDB-lite"/>
    </source>
</evidence>